<proteinExistence type="predicted"/>
<dbReference type="RefSeq" id="WP_074941031.1">
    <property type="nucleotide sequence ID" value="NZ_FOWP01000012.1"/>
</dbReference>
<name>A0A1I5QLV9_9GAMM</name>
<evidence type="ECO:0000313" key="3">
    <source>
        <dbReference type="Proteomes" id="UP000182400"/>
    </source>
</evidence>
<reference evidence="2 3" key="1">
    <citation type="submission" date="2016-10" db="EMBL/GenBank/DDBJ databases">
        <authorList>
            <person name="de Groot N.N."/>
        </authorList>
    </citation>
    <scope>NUCLEOTIDE SEQUENCE [LARGE SCALE GENOMIC DNA]</scope>
    <source>
        <strain evidence="2 3">CCUG 59231</strain>
    </source>
</reference>
<dbReference type="OrthoDB" id="7011237at2"/>
<gene>
    <name evidence="2" type="ORF">SAMN05216601_112105</name>
</gene>
<protein>
    <submittedName>
        <fullName evidence="2">Uncharacterized protein</fullName>
    </submittedName>
</protein>
<dbReference type="Proteomes" id="UP000182400">
    <property type="component" value="Unassembled WGS sequence"/>
</dbReference>
<organism evidence="2 3">
    <name type="scientific">Ectopseudomonas composti</name>
    <dbReference type="NCBI Taxonomy" id="658457"/>
    <lineage>
        <taxon>Bacteria</taxon>
        <taxon>Pseudomonadati</taxon>
        <taxon>Pseudomonadota</taxon>
        <taxon>Gammaproteobacteria</taxon>
        <taxon>Pseudomonadales</taxon>
        <taxon>Pseudomonadaceae</taxon>
        <taxon>Ectopseudomonas</taxon>
    </lineage>
</organism>
<keyword evidence="1" id="KW-0732">Signal</keyword>
<evidence type="ECO:0000256" key="1">
    <source>
        <dbReference type="SAM" id="SignalP"/>
    </source>
</evidence>
<feature type="chain" id="PRO_5010354556" evidence="1">
    <location>
        <begin position="25"/>
        <end position="100"/>
    </location>
</feature>
<dbReference type="AlphaFoldDB" id="A0A1I5QLV9"/>
<feature type="signal peptide" evidence="1">
    <location>
        <begin position="1"/>
        <end position="24"/>
    </location>
</feature>
<evidence type="ECO:0000313" key="2">
    <source>
        <dbReference type="EMBL" id="SFP47249.1"/>
    </source>
</evidence>
<accession>A0A1I5QLV9</accession>
<sequence length="100" mass="10665">MSIHRSLAWIVATALCATTNLSSAEQISGQLQISLTILKRCEVAARSDAAGVYLSAHDCEHAAYRLQDVNGRALPLAFAGTTSVTVQSVEDVGSTLVIYW</sequence>
<dbReference type="EMBL" id="FOWP01000012">
    <property type="protein sequence ID" value="SFP47249.1"/>
    <property type="molecule type" value="Genomic_DNA"/>
</dbReference>